<dbReference type="STRING" id="60172.A0A1V6R3E1"/>
<evidence type="ECO:0000313" key="3">
    <source>
        <dbReference type="Proteomes" id="UP000191612"/>
    </source>
</evidence>
<feature type="compositionally biased region" description="Basic and acidic residues" evidence="1">
    <location>
        <begin position="19"/>
        <end position="32"/>
    </location>
</feature>
<evidence type="ECO:0000256" key="1">
    <source>
        <dbReference type="SAM" id="MobiDB-lite"/>
    </source>
</evidence>
<name>A0A1V6R3E1_9EURO</name>
<protein>
    <submittedName>
        <fullName evidence="2">Uncharacterized protein</fullName>
    </submittedName>
</protein>
<keyword evidence="3" id="KW-1185">Reference proteome</keyword>
<sequence>MASSQPAHPDEGNETTDSPEIHHDDYEDRPQDLDAEEEIAPEHDSDDDEELDTRGCVPDSEDHVESESEVEEDEGYDDEDDDSDDGNKFTIPRPTISEPFGPAIPPSDLESEDVCLERCDRRLANATEFLKIKTDEADWDETMSPETWVYRGFKQALARSLAETIVQIFKEVIPASTRAILGRFTLTHEDIMALPTIDTSVALPGVYVICLTLSEDQHHGVSDEESLDAPAEERPKVPQGDLIDFTMGENPEVPDKDLIDFTTDEEPKVPNGLYTGSSIKSVFGRCVEHRAKFTQTVRTKLLDDRRLPNKKILMYLYCYAKKYGLVPSYRQIALFPKQLEGIDFPHTDTRWLVRMLEHVVTLLLDTYGPSQTDPWRQRYGYTEEMYRETLSQSVDGLSVRVCVTIVKVRPPQLMDGITAPPLARLLCYTTAQLATGIDFGLGRLDRQSYLSVRRPAPLLGHARTAMQQSPPNGNGIRLTRTV</sequence>
<dbReference type="EMBL" id="MDYO01000018">
    <property type="protein sequence ID" value="OQD95807.1"/>
    <property type="molecule type" value="Genomic_DNA"/>
</dbReference>
<feature type="compositionally biased region" description="Acidic residues" evidence="1">
    <location>
        <begin position="67"/>
        <end position="84"/>
    </location>
</feature>
<feature type="region of interest" description="Disordered" evidence="1">
    <location>
        <begin position="1"/>
        <end position="109"/>
    </location>
</feature>
<feature type="compositionally biased region" description="Acidic residues" evidence="1">
    <location>
        <begin position="33"/>
        <end position="51"/>
    </location>
</feature>
<dbReference type="AlphaFoldDB" id="A0A1V6R3E1"/>
<dbReference type="Proteomes" id="UP000191612">
    <property type="component" value="Unassembled WGS sequence"/>
</dbReference>
<gene>
    <name evidence="2" type="ORF">PENSOL_c018G09614</name>
</gene>
<comment type="caution">
    <text evidence="2">The sequence shown here is derived from an EMBL/GenBank/DDBJ whole genome shotgun (WGS) entry which is preliminary data.</text>
</comment>
<accession>A0A1V6R3E1</accession>
<proteinExistence type="predicted"/>
<organism evidence="2 3">
    <name type="scientific">Penicillium solitum</name>
    <dbReference type="NCBI Taxonomy" id="60172"/>
    <lineage>
        <taxon>Eukaryota</taxon>
        <taxon>Fungi</taxon>
        <taxon>Dikarya</taxon>
        <taxon>Ascomycota</taxon>
        <taxon>Pezizomycotina</taxon>
        <taxon>Eurotiomycetes</taxon>
        <taxon>Eurotiomycetidae</taxon>
        <taxon>Eurotiales</taxon>
        <taxon>Aspergillaceae</taxon>
        <taxon>Penicillium</taxon>
    </lineage>
</organism>
<reference evidence="3" key="1">
    <citation type="journal article" date="2017" name="Nat. Microbiol.">
        <title>Global analysis of biosynthetic gene clusters reveals vast potential of secondary metabolite production in Penicillium species.</title>
        <authorList>
            <person name="Nielsen J.C."/>
            <person name="Grijseels S."/>
            <person name="Prigent S."/>
            <person name="Ji B."/>
            <person name="Dainat J."/>
            <person name="Nielsen K.F."/>
            <person name="Frisvad J.C."/>
            <person name="Workman M."/>
            <person name="Nielsen J."/>
        </authorList>
    </citation>
    <scope>NUCLEOTIDE SEQUENCE [LARGE SCALE GENOMIC DNA]</scope>
    <source>
        <strain evidence="3">IBT 29525</strain>
    </source>
</reference>
<evidence type="ECO:0000313" key="2">
    <source>
        <dbReference type="EMBL" id="OQD95807.1"/>
    </source>
</evidence>